<dbReference type="HOGENOM" id="CLU_721072_0_0_9"/>
<dbReference type="RefSeq" id="WP_006942032.1">
    <property type="nucleotide sequence ID" value="NZ_GL538208.1"/>
</dbReference>
<dbReference type="STRING" id="706434.HMPREF9429_00969"/>
<proteinExistence type="predicted"/>
<evidence type="ECO:0000313" key="1">
    <source>
        <dbReference type="EMBL" id="EFQ03788.1"/>
    </source>
</evidence>
<comment type="caution">
    <text evidence="1">The sequence shown here is derived from an EMBL/GenBank/DDBJ whole genome shotgun (WGS) entry which is preliminary data.</text>
</comment>
<evidence type="ECO:0000313" key="2">
    <source>
        <dbReference type="Proteomes" id="UP000003195"/>
    </source>
</evidence>
<dbReference type="Proteomes" id="UP000003195">
    <property type="component" value="Unassembled WGS sequence"/>
</dbReference>
<dbReference type="EMBL" id="AECS01000037">
    <property type="protein sequence ID" value="EFQ03788.1"/>
    <property type="molecule type" value="Genomic_DNA"/>
</dbReference>
<protein>
    <recommendedName>
        <fullName evidence="3">Glycosyltransferase, group 1 family protein</fullName>
    </recommendedName>
</protein>
<dbReference type="OrthoDB" id="1663995at2"/>
<name>E2ZCL7_9FIRM</name>
<dbReference type="Gene3D" id="3.40.50.2000">
    <property type="entry name" value="Glycogen Phosphorylase B"/>
    <property type="match status" value="1"/>
</dbReference>
<reference evidence="1 2" key="1">
    <citation type="submission" date="2010-08" db="EMBL/GenBank/DDBJ databases">
        <authorList>
            <person name="Weinstock G."/>
            <person name="Sodergren E."/>
            <person name="Clifton S."/>
            <person name="Fulton L."/>
            <person name="Fulton B."/>
            <person name="Courtney L."/>
            <person name="Fronick C."/>
            <person name="Harrison M."/>
            <person name="Strong C."/>
            <person name="Farmer C."/>
            <person name="Delahaunty K."/>
            <person name="Markovic C."/>
            <person name="Hall O."/>
            <person name="Minx P."/>
            <person name="Tomlinson C."/>
            <person name="Mitreva M."/>
            <person name="Hou S."/>
            <person name="Chen J."/>
            <person name="Wollam A."/>
            <person name="Pepin K.H."/>
            <person name="Johnson M."/>
            <person name="Bhonagiri V."/>
            <person name="Zhang X."/>
            <person name="Suruliraj S."/>
            <person name="Warren W."/>
            <person name="Chinwalla A."/>
            <person name="Mardis E.R."/>
            <person name="Wilson R.K."/>
        </authorList>
    </citation>
    <scope>NUCLEOTIDE SEQUENCE [LARGE SCALE GENOMIC DNA]</scope>
    <source>
        <strain evidence="1 2">F0359</strain>
    </source>
</reference>
<accession>E2ZCL7</accession>
<gene>
    <name evidence="1" type="ORF">HMPREF9429_00969</name>
</gene>
<keyword evidence="2" id="KW-1185">Reference proteome</keyword>
<dbReference type="AlphaFoldDB" id="E2ZCL7"/>
<sequence length="382" mass="43870">MRVAILESIIMPAGHEVEFDRILVNELKRQGHEPVFMVPQDFPFKVDYGTEIIYLEGGEVVTYAGVAKWKNPFLALLRERRRRAWFTSAAKKLQEFNCDALIVPTSTYRYIKALLDTPLKDSPIPVHFIFHGIGKGENVRFLKQAERVNKYKNIYLDVITLRDDMLRKDLSRVRPILPPVYTPSTGEMPTFSIHTPLRLGFFGQFRKEKNIIPLLDAFKTAHFKGPVELLVQGATAKPEDSELFDEIARQYADVPGLSFLHANLIGPDWDKALLESDAILMPYGAERYRYHWSAMLYTAIGFYKPVLVSPEINPEVLRDYHVGEILDISSVDTIRNGLEIFVNQMIDNPSVYEEGLVKANDVFRHQRMMETILDIENSSHLQ</sequence>
<dbReference type="SUPFAM" id="SSF53756">
    <property type="entry name" value="UDP-Glycosyltransferase/glycogen phosphorylase"/>
    <property type="match status" value="1"/>
</dbReference>
<evidence type="ECO:0008006" key="3">
    <source>
        <dbReference type="Google" id="ProtNLM"/>
    </source>
</evidence>
<organism evidence="1 2">
    <name type="scientific">Megasphaera micronuciformis F0359</name>
    <dbReference type="NCBI Taxonomy" id="706434"/>
    <lineage>
        <taxon>Bacteria</taxon>
        <taxon>Bacillati</taxon>
        <taxon>Bacillota</taxon>
        <taxon>Negativicutes</taxon>
        <taxon>Veillonellales</taxon>
        <taxon>Veillonellaceae</taxon>
        <taxon>Megasphaera</taxon>
    </lineage>
</organism>
<dbReference type="eggNOG" id="COG0438">
    <property type="taxonomic scope" value="Bacteria"/>
</dbReference>